<reference evidence="1" key="1">
    <citation type="submission" date="2019-10" db="EMBL/GenBank/DDBJ databases">
        <title>Conservation and host-specific expression of non-tandemly repeated heterogenous ribosome RNA gene in arbuscular mycorrhizal fungi.</title>
        <authorList>
            <person name="Maeda T."/>
            <person name="Kobayashi Y."/>
            <person name="Nakagawa T."/>
            <person name="Ezawa T."/>
            <person name="Yamaguchi K."/>
            <person name="Bino T."/>
            <person name="Nishimoto Y."/>
            <person name="Shigenobu S."/>
            <person name="Kawaguchi M."/>
        </authorList>
    </citation>
    <scope>NUCLEOTIDE SEQUENCE</scope>
    <source>
        <strain evidence="1">HR1</strain>
    </source>
</reference>
<dbReference type="Proteomes" id="UP000615446">
    <property type="component" value="Unassembled WGS sequence"/>
</dbReference>
<sequence length="1100" mass="127465">MPKHKDYAVTLISSGIIVDTLHYGPFCHNWWISRPSEKRESLILLHPIRLHMKTLVSLKDRDFIIEVVETSSNYGQIPGYICKCDGIQSELCDSLTAAVNSVYKKIFQTNAKYSGPAVMGFDIPIISEILLKDLSFRTFIFSLGKLNIWVLGIGKSNKNEWNFAGTGYKTSFIHTYQKQRCVYLQELDDDCCQITIYSGNEVRKFYVGDNPELVWKKIGILQQYKGKELFGLENSKVQRMILSTPSCTLEEWDDDDVMDEMYRHHLRRRIPTIINWQLLFKDWHSEASTIIELQIQFKRLYPSDHKITDRELRAWKSMLKNVGCTRITPFNKEQSECEFWSRSSTPTVDQENLKILYKQGFINPIPVHFQNRTQIFWNSFQESMNINKSGFDGKTRILSIIAKKFSYEEIKSNLNVSNDVVCYARNHAHIYGAGGQVWDKPIITREKLSVEKQEQLQAFLMDKANVVMSSYKTDAATSEPVHYLKQTKIALWKKYHEQYPDGIQRTSFFTKLEGNRYIYHENLGGLCLTCQKYGYEIFSDLIEYINKYITQSLIQKQLITRCENLKRFLKRDYEQHFHVTSNGMTFHDPCISHCLLYAFNQCTESHTLTCNECQEFFNFFANIEVNSNEANHDDLQDMKEHLLYYLAHQTRKVYLNSQFNANLLALDDKTALILVDYKMKILPKTARETKSDWFGKKGWTLHSVLVYTKTPNSTKLQVQAFDHWSPDTRQDSWFTASSLNAVLETLDSRPESVIIMSDNGGHYHNADLMMIMAFWPKWYNVKVKKWVFLEAGEAKTAIDSHHAQITHAINHYVRLGFDIQTGKDIENAIKNIRGTSVAQLVPNRDRGSGSNTLPGNSNWFEWQWPTSGDYAGCILARSIPNFGPWTTFTPTQLEKLQKREIAKPNPDISTPTISHSNWEVPLPNSEHIRPERLTKQVLVKKLKSRGIELDGKENKEELAMNLEKELYKETEHKKSEQEKVVDVLLDVTNSQTIRCDIKEVYPLKSGWALKENQKFGKKGAGKRMTSQVRALLEGYFMAGNADKSNRYTAQDMKNELDKCAQEGEIDKDNVPKVTTIQNWISKTTREHREEAANRVLNNNQ</sequence>
<organism evidence="1 2">
    <name type="scientific">Rhizophagus clarus</name>
    <dbReference type="NCBI Taxonomy" id="94130"/>
    <lineage>
        <taxon>Eukaryota</taxon>
        <taxon>Fungi</taxon>
        <taxon>Fungi incertae sedis</taxon>
        <taxon>Mucoromycota</taxon>
        <taxon>Glomeromycotina</taxon>
        <taxon>Glomeromycetes</taxon>
        <taxon>Glomerales</taxon>
        <taxon>Glomeraceae</taxon>
        <taxon>Rhizophagus</taxon>
    </lineage>
</organism>
<accession>A0A8H3LYI7</accession>
<name>A0A8H3LYI7_9GLOM</name>
<proteinExistence type="predicted"/>
<evidence type="ECO:0000313" key="2">
    <source>
        <dbReference type="Proteomes" id="UP000615446"/>
    </source>
</evidence>
<dbReference type="EMBL" id="BLAL01000257">
    <property type="protein sequence ID" value="GES97343.1"/>
    <property type="molecule type" value="Genomic_DNA"/>
</dbReference>
<gene>
    <name evidence="1" type="ORF">RCL2_002393700</name>
</gene>
<evidence type="ECO:0000313" key="1">
    <source>
        <dbReference type="EMBL" id="GES97343.1"/>
    </source>
</evidence>
<comment type="caution">
    <text evidence="1">The sequence shown here is derived from an EMBL/GenBank/DDBJ whole genome shotgun (WGS) entry which is preliminary data.</text>
</comment>
<dbReference type="AlphaFoldDB" id="A0A8H3LYI7"/>
<dbReference type="OrthoDB" id="2315425at2759"/>
<protein>
    <submittedName>
        <fullName evidence="1">Uncharacterized protein</fullName>
    </submittedName>
</protein>